<feature type="signal peptide" evidence="1">
    <location>
        <begin position="1"/>
        <end position="28"/>
    </location>
</feature>
<evidence type="ECO:0000256" key="1">
    <source>
        <dbReference type="SAM" id="SignalP"/>
    </source>
</evidence>
<dbReference type="EMBL" id="JAUKTR010000001">
    <property type="protein sequence ID" value="MDO1558685.1"/>
    <property type="molecule type" value="Genomic_DNA"/>
</dbReference>
<keyword evidence="1" id="KW-0732">Signal</keyword>
<dbReference type="SUPFAM" id="SSF50952">
    <property type="entry name" value="Soluble quinoprotein glucose dehydrogenase"/>
    <property type="match status" value="1"/>
</dbReference>
<dbReference type="Pfam" id="PF05787">
    <property type="entry name" value="PhoX"/>
    <property type="match status" value="1"/>
</dbReference>
<dbReference type="InterPro" id="IPR011041">
    <property type="entry name" value="Quinoprot_gluc/sorb_DH_b-prop"/>
</dbReference>
<dbReference type="InterPro" id="IPR006311">
    <property type="entry name" value="TAT_signal"/>
</dbReference>
<proteinExistence type="predicted"/>
<evidence type="ECO:0000313" key="3">
    <source>
        <dbReference type="Proteomes" id="UP001169063"/>
    </source>
</evidence>
<gene>
    <name evidence="2" type="ORF">Q0812_04500</name>
</gene>
<keyword evidence="3" id="KW-1185">Reference proteome</keyword>
<feature type="chain" id="PRO_5045290367" evidence="1">
    <location>
        <begin position="29"/>
        <end position="466"/>
    </location>
</feature>
<name>A0ABT8SJD4_9CAUL</name>
<protein>
    <submittedName>
        <fullName evidence="2">DUF839 domain-containing protein</fullName>
    </submittedName>
</protein>
<dbReference type="PANTHER" id="PTHR35399">
    <property type="entry name" value="SLR8030 PROTEIN"/>
    <property type="match status" value="1"/>
</dbReference>
<dbReference type="PANTHER" id="PTHR35399:SF4">
    <property type="entry name" value="MEMBRANE PROTEIN"/>
    <property type="match status" value="1"/>
</dbReference>
<dbReference type="Proteomes" id="UP001169063">
    <property type="component" value="Unassembled WGS sequence"/>
</dbReference>
<organism evidence="2 3">
    <name type="scientific">Peiella sedimenti</name>
    <dbReference type="NCBI Taxonomy" id="3061083"/>
    <lineage>
        <taxon>Bacteria</taxon>
        <taxon>Pseudomonadati</taxon>
        <taxon>Pseudomonadota</taxon>
        <taxon>Alphaproteobacteria</taxon>
        <taxon>Caulobacterales</taxon>
        <taxon>Caulobacteraceae</taxon>
        <taxon>Peiella</taxon>
    </lineage>
</organism>
<reference evidence="2" key="1">
    <citation type="submission" date="2023-07" db="EMBL/GenBank/DDBJ databases">
        <title>Brevundimonas soil sp. nov., isolated from the soil of chemical plant.</title>
        <authorList>
            <person name="Wu N."/>
        </authorList>
    </citation>
    <scope>NUCLEOTIDE SEQUENCE</scope>
    <source>
        <strain evidence="2">XZ-24</strain>
    </source>
</reference>
<dbReference type="PROSITE" id="PS51318">
    <property type="entry name" value="TAT"/>
    <property type="match status" value="1"/>
</dbReference>
<dbReference type="InterPro" id="IPR008557">
    <property type="entry name" value="PhoX"/>
</dbReference>
<comment type="caution">
    <text evidence="2">The sequence shown here is derived from an EMBL/GenBank/DDBJ whole genome shotgun (WGS) entry which is preliminary data.</text>
</comment>
<dbReference type="RefSeq" id="WP_302109086.1">
    <property type="nucleotide sequence ID" value="NZ_JAUKTR010000001.1"/>
</dbReference>
<evidence type="ECO:0000313" key="2">
    <source>
        <dbReference type="EMBL" id="MDO1558685.1"/>
    </source>
</evidence>
<sequence>MPLSRRAALKSAAALAFSGLAARVAAQAAGDAYRNEVEGYGPLISDPRGVFDLPEGFSYQVISQVGDTMDDGLFTPGRADGMGCFALEGSRVALVRNHELRHDRTSHINLGPGGVAGERNGLIDAAKAYDRFADGRPLPGGTTTLIYDLQSRQVVRQHLSLIGTSTNCAGGVTPWGSWLTCEEITRDPGQDGVNQKHGYVFEVTANSHGLTEARPLPALGRFDHEAACVDPRTGVVYLTEDESDGLFYRFVPERPGDLAAGGRLQAMAFKDARGGSSANRAERVWGPGDWRDVVWIDIEDVDSAGVRRRGHAAGATLVARGEGIHWGDGELYLTATSGGPIERGQILRYVPSRFEGQVGERLRPGRIQLFLEATDERVYNMGDNLTVAPNGHLLVCEDNYSDDIYNHLRGVTPEGRVYTIGRNIYPGNSELAGACFSPDGSVLFLNLQTAGLTLAVRGPWDRVRTS</sequence>
<accession>A0ABT8SJD4</accession>